<feature type="compositionally biased region" description="Polar residues" evidence="2">
    <location>
        <begin position="792"/>
        <end position="804"/>
    </location>
</feature>
<feature type="region of interest" description="Disordered" evidence="2">
    <location>
        <begin position="1100"/>
        <end position="1119"/>
    </location>
</feature>
<keyword evidence="1" id="KW-0597">Phosphoprotein</keyword>
<feature type="region of interest" description="Disordered" evidence="2">
    <location>
        <begin position="1409"/>
        <end position="1429"/>
    </location>
</feature>
<feature type="compositionally biased region" description="Low complexity" evidence="2">
    <location>
        <begin position="217"/>
        <end position="231"/>
    </location>
</feature>
<dbReference type="PANTHER" id="PTHR14522:SF2">
    <property type="entry name" value="PROLINE-RICH PROTEIN 14"/>
    <property type="match status" value="1"/>
</dbReference>
<feature type="region of interest" description="Disordered" evidence="2">
    <location>
        <begin position="767"/>
        <end position="878"/>
    </location>
</feature>
<evidence type="ECO:0000313" key="4">
    <source>
        <dbReference type="Ensembl" id="ENSOKIP00005018460.1"/>
    </source>
</evidence>
<sequence>MEGAAKVPPTQFCNPPHSEPPPHLLPLSSITPSCEDGKKPGDRRRSGRIQKTPKKPKKQEPKDTVAESRQNTSPAKRESSVMQVSQSLSVKLMKVDPPCKQPLKKSGLDLNVASECQMSKNKDTKGSNNKAIPSSSTLTLDVNTTGKTEYDVNQSDMEADEEVGCGKSPGSPTSVKRWVIGPLFQSFKSKIASFTQIVMSPVRLFKPNSSPPEPDVDVSSASHSSHQQGPGYELTSGTVQHLEAGRGGNDPASRKHLKFSMDLKTHGTPEEDEFSLEGKQNMMPPGDAQRDTCMSNSSEKKTNNNDSLPCMQRSPLLRSSIKCGSESTESHFNSCSSTSFQPPDPSSSLCGSKLSLIVQMKEQVDLTGAHRRPLRRKCVFLNEAASQSSPSAAINASEADRISSLPAEVGICEPKAKRLATKSYVEYKIWDCIDSETSSPFSSIYNTTSESLCQADDYSIKTVGLPQVQNMLVCGSQSHMSSRKSPRKTVNTTLNNCSSVSQCLQKQIDECEGKQGYIAGSAKEVKRRCRATPFTAIKRDAEKKKRVKLMKRERCEEVTEEDTVDVALESYTLTSVEHASDVELVQPGAGSKPCATSKSQSLKSRVLLRVSQSSTVYIETTQKPSETHVPLMEVMKDKGRGRSGRIKNNTSLTVMATSSNRSVLEHSNDSLCDNSIAASNSRGMTSALTYGDTDSSSACNMEMVTTMTTALMKENHELPVSDQYLDIKGKWPRTASKNQQKYICKKRKISPVVEVASSQNQQKCLKLNEITSEESRPLKPPKQNKSRRSHNSRSTQQLGTSSGLTGVGADHLHSLKPSKDDNVHVASRSSDVTQQTLQTTAVVAVHKDTGWGAEMGGSDSSKSPKKSRNRSNKMSVSDALLVDKRFVEPLGGRKRVSRGPSTEDNDETTQSLQLNQITVEEKKRTVPWPVRTYPKCSIKLNKNIVKHSMALQGNDVAMDSDVEVFSTACEPTNLGQNKTIDQVMEEEQGKEDECSELPVPSETRLRGRGQKKKPKKAATQCRKHRPVTRKRGQEEEEERNTAIGEQMDFSSDNNTTLKKRLLRSYSCPEIPALLHHDSHWTTSLHGRILSVPRLHPALFPPVPTPPAPSRRPRRHTVSSVEIEREIAPLCLRKEVFPSRRTYSLGNPSYHLLPGVPPSTSISVWASCFLSSPLAFLSRKLRKGSLAATSSACSHDTSPSPSSVSSSISPSCSSVRHLFSSSDPCDLTSDISSASVSSFCSAFSKIPLENETSQQHEEDGENVENLEDKNRFRNEFEAIGMREEKALSDSEIKLETGKHEERRKVSSIRIRKALPKPLHNLTPMGLPKPIRVKKKEFSLEEIYTNKNFIKPPERRLETIFEVPLSRRDGSHSLLGQKRMKRFVEFPEVGVARKPRKPLVGVGAGGGLPRKAGVGSPFGRPKRGGCLSSKDHPTLNLQELDSLLCSKLDQLDSWLAFDQNIC</sequence>
<protein>
    <submittedName>
        <fullName evidence="4">Uncharacterized LOC109897640</fullName>
    </submittedName>
</protein>
<feature type="compositionally biased region" description="Basic residues" evidence="2">
    <location>
        <begin position="45"/>
        <end position="57"/>
    </location>
</feature>
<dbReference type="InterPro" id="IPR028149">
    <property type="entry name" value="Tantalus-like"/>
</dbReference>
<feature type="compositionally biased region" description="Pro residues" evidence="2">
    <location>
        <begin position="1100"/>
        <end position="1109"/>
    </location>
</feature>
<feature type="region of interest" description="Disordered" evidence="2">
    <location>
        <begin position="891"/>
        <end position="912"/>
    </location>
</feature>
<dbReference type="CTD" id="78994"/>
<feature type="region of interest" description="Disordered" evidence="2">
    <location>
        <begin position="119"/>
        <end position="172"/>
    </location>
</feature>
<feature type="region of interest" description="Disordered" evidence="2">
    <location>
        <begin position="261"/>
        <end position="312"/>
    </location>
</feature>
<reference evidence="4" key="2">
    <citation type="submission" date="2025-09" db="UniProtKB">
        <authorList>
            <consortium name="Ensembl"/>
        </authorList>
    </citation>
    <scope>IDENTIFICATION</scope>
</reference>
<evidence type="ECO:0000259" key="3">
    <source>
        <dbReference type="Pfam" id="PF15386"/>
    </source>
</evidence>
<organism evidence="4 5">
    <name type="scientific">Oncorhynchus kisutch</name>
    <name type="common">Coho salmon</name>
    <name type="synonym">Salmo kisutch</name>
    <dbReference type="NCBI Taxonomy" id="8019"/>
    <lineage>
        <taxon>Eukaryota</taxon>
        <taxon>Metazoa</taxon>
        <taxon>Chordata</taxon>
        <taxon>Craniata</taxon>
        <taxon>Vertebrata</taxon>
        <taxon>Euteleostomi</taxon>
        <taxon>Actinopterygii</taxon>
        <taxon>Neopterygii</taxon>
        <taxon>Teleostei</taxon>
        <taxon>Protacanthopterygii</taxon>
        <taxon>Salmoniformes</taxon>
        <taxon>Salmonidae</taxon>
        <taxon>Salmoninae</taxon>
        <taxon>Oncorhynchus</taxon>
    </lineage>
</organism>
<gene>
    <name evidence="4" type="primary">prr14</name>
</gene>
<dbReference type="PANTHER" id="PTHR14522">
    <property type="entry name" value="EMO2-RELATED"/>
    <property type="match status" value="1"/>
</dbReference>
<feature type="compositionally biased region" description="Basic and acidic residues" evidence="2">
    <location>
        <begin position="810"/>
        <end position="823"/>
    </location>
</feature>
<name>A0A8C7DF47_ONCKI</name>
<feature type="region of interest" description="Disordered" evidence="2">
    <location>
        <begin position="205"/>
        <end position="234"/>
    </location>
</feature>
<feature type="region of interest" description="Disordered" evidence="2">
    <location>
        <begin position="1"/>
        <end position="86"/>
    </location>
</feature>
<dbReference type="GeneTree" id="ENSGT00520000055626"/>
<proteinExistence type="predicted"/>
<dbReference type="Pfam" id="PF15386">
    <property type="entry name" value="Tantalus"/>
    <property type="match status" value="1"/>
</dbReference>
<dbReference type="InterPro" id="IPR026320">
    <property type="entry name" value="PRR14"/>
</dbReference>
<feature type="domain" description="Tantalus-like" evidence="3">
    <location>
        <begin position="1320"/>
        <end position="1377"/>
    </location>
</feature>
<feature type="compositionally biased region" description="Acidic residues" evidence="2">
    <location>
        <begin position="984"/>
        <end position="995"/>
    </location>
</feature>
<evidence type="ECO:0000256" key="1">
    <source>
        <dbReference type="ARBA" id="ARBA00022553"/>
    </source>
</evidence>
<evidence type="ECO:0000313" key="5">
    <source>
        <dbReference type="Proteomes" id="UP000694557"/>
    </source>
</evidence>
<feature type="compositionally biased region" description="Basic and acidic residues" evidence="2">
    <location>
        <begin position="35"/>
        <end position="44"/>
    </location>
</feature>
<feature type="compositionally biased region" description="Low complexity" evidence="2">
    <location>
        <begin position="832"/>
        <end position="844"/>
    </location>
</feature>
<feature type="compositionally biased region" description="Polar residues" evidence="2">
    <location>
        <begin position="126"/>
        <end position="156"/>
    </location>
</feature>
<feature type="region of interest" description="Disordered" evidence="2">
    <location>
        <begin position="984"/>
        <end position="1051"/>
    </location>
</feature>
<reference evidence="4" key="1">
    <citation type="submission" date="2025-08" db="UniProtKB">
        <authorList>
            <consortium name="Ensembl"/>
        </authorList>
    </citation>
    <scope>IDENTIFICATION</scope>
</reference>
<evidence type="ECO:0000256" key="2">
    <source>
        <dbReference type="SAM" id="MobiDB-lite"/>
    </source>
</evidence>
<accession>A0A8C7DF47</accession>
<dbReference type="Proteomes" id="UP000694557">
    <property type="component" value="Unassembled WGS sequence"/>
</dbReference>
<dbReference type="KEGG" id="oki:109897640"/>
<feature type="compositionally biased region" description="Basic residues" evidence="2">
    <location>
        <begin position="1006"/>
        <end position="1030"/>
    </location>
</feature>
<keyword evidence="5" id="KW-1185">Reference proteome</keyword>
<feature type="compositionally biased region" description="Basic residues" evidence="2">
    <location>
        <begin position="782"/>
        <end position="791"/>
    </location>
</feature>
<dbReference type="Ensembl" id="ENSOKIT00005019677.1">
    <property type="protein sequence ID" value="ENSOKIP00005018460.1"/>
    <property type="gene ID" value="ENSOKIG00005008204.1"/>
</dbReference>